<dbReference type="PROSITE" id="PS50405">
    <property type="entry name" value="GST_CTER"/>
    <property type="match status" value="1"/>
</dbReference>
<dbReference type="SUPFAM" id="SSF52833">
    <property type="entry name" value="Thioredoxin-like"/>
    <property type="match status" value="1"/>
</dbReference>
<dbReference type="Gene3D" id="1.20.1050.10">
    <property type="match status" value="1"/>
</dbReference>
<dbReference type="FunFam" id="1.20.1050.10:FF:000006">
    <property type="entry name" value="Elongation factor 1 gamma"/>
    <property type="match status" value="1"/>
</dbReference>
<gene>
    <name evidence="4" type="ORF">BB559_005605</name>
</gene>
<dbReference type="STRING" id="61424.A0A2T9Y7P5"/>
<dbReference type="InterPro" id="IPR036249">
    <property type="entry name" value="Thioredoxin-like_sf"/>
</dbReference>
<dbReference type="GO" id="GO:0005737">
    <property type="term" value="C:cytoplasm"/>
    <property type="evidence" value="ECO:0007669"/>
    <property type="project" value="TreeGrafter"/>
</dbReference>
<dbReference type="InterPro" id="IPR004045">
    <property type="entry name" value="Glutathione_S-Trfase_N"/>
</dbReference>
<feature type="domain" description="GST N-terminal" evidence="2">
    <location>
        <begin position="52"/>
        <end position="132"/>
    </location>
</feature>
<sequence length="269" mass="30945">MNKFGKIYTKLAPINFRLQKFSVFKNLNSTGPQTTSEPTFETTKLNKMNNFGKIYTTVTPTNFRLHKFSVLKNLTGVGPETTPEFTFETAKTPEYLKKFPIGKIPGFIKDDFKLFDSSAILLYVASHIPNTPLLGKNLEETALINQYMFFAEAEIMPAAFIIIHQGRGVAPYNKPLFEHYEGVLRRFLTALNTMLADKTYLVGDRLTIADINLVCDLMWIMKFIVNPTYREEISNVTRYFKNMIESDGFKEVFGDFEYCKETIKPEIKE</sequence>
<dbReference type="PANTHER" id="PTHR43986:SF1">
    <property type="entry name" value="ELONGATION FACTOR 1-GAMMA"/>
    <property type="match status" value="1"/>
</dbReference>
<comment type="caution">
    <text evidence="4">The sequence shown here is derived from an EMBL/GenBank/DDBJ whole genome shotgun (WGS) entry which is preliminary data.</text>
</comment>
<evidence type="ECO:0000313" key="5">
    <source>
        <dbReference type="Proteomes" id="UP000245699"/>
    </source>
</evidence>
<proteinExistence type="inferred from homology"/>
<dbReference type="Proteomes" id="UP000245699">
    <property type="component" value="Unassembled WGS sequence"/>
</dbReference>
<dbReference type="OrthoDB" id="249703at2759"/>
<dbReference type="InterPro" id="IPR050802">
    <property type="entry name" value="EF-GSTs"/>
</dbReference>
<evidence type="ECO:0000313" key="4">
    <source>
        <dbReference type="EMBL" id="PVU88348.1"/>
    </source>
</evidence>
<dbReference type="EMBL" id="MBFT01000636">
    <property type="protein sequence ID" value="PVU88348.1"/>
    <property type="molecule type" value="Genomic_DNA"/>
</dbReference>
<reference evidence="4 5" key="1">
    <citation type="journal article" date="2018" name="MBio">
        <title>Comparative Genomics Reveals the Core Gene Toolbox for the Fungus-Insect Symbiosis.</title>
        <authorList>
            <person name="Wang Y."/>
            <person name="Stata M."/>
            <person name="Wang W."/>
            <person name="Stajich J.E."/>
            <person name="White M.M."/>
            <person name="Moncalvo J.M."/>
        </authorList>
    </citation>
    <scope>NUCLEOTIDE SEQUENCE [LARGE SCALE GENOMIC DNA]</scope>
    <source>
        <strain evidence="4 5">AUS-77-4</strain>
    </source>
</reference>
<dbReference type="CDD" id="cd03181">
    <property type="entry name" value="GST_C_EF1Bgamma_like"/>
    <property type="match status" value="1"/>
</dbReference>
<keyword evidence="5" id="KW-1185">Reference proteome</keyword>
<dbReference type="PANTHER" id="PTHR43986">
    <property type="entry name" value="ELONGATION FACTOR 1-GAMMA"/>
    <property type="match status" value="1"/>
</dbReference>
<comment type="similarity">
    <text evidence="1">Belongs to the GST superfamily.</text>
</comment>
<protein>
    <recommendedName>
        <fullName evidence="6">GST C-terminal domain-containing protein</fullName>
    </recommendedName>
</protein>
<dbReference type="InterPro" id="IPR036282">
    <property type="entry name" value="Glutathione-S-Trfase_C_sf"/>
</dbReference>
<dbReference type="GO" id="GO:0006414">
    <property type="term" value="P:translational elongation"/>
    <property type="evidence" value="ECO:0007669"/>
    <property type="project" value="TreeGrafter"/>
</dbReference>
<dbReference type="GO" id="GO:0005634">
    <property type="term" value="C:nucleus"/>
    <property type="evidence" value="ECO:0007669"/>
    <property type="project" value="TreeGrafter"/>
</dbReference>
<accession>A0A2T9Y7P5</accession>
<name>A0A2T9Y7P5_9FUNG</name>
<evidence type="ECO:0008006" key="6">
    <source>
        <dbReference type="Google" id="ProtNLM"/>
    </source>
</evidence>
<dbReference type="InterPro" id="IPR004046">
    <property type="entry name" value="GST_C"/>
</dbReference>
<dbReference type="InterPro" id="IPR040079">
    <property type="entry name" value="Glutathione_S-Trfase"/>
</dbReference>
<organism evidence="4 5">
    <name type="scientific">Furculomyces boomerangus</name>
    <dbReference type="NCBI Taxonomy" id="61424"/>
    <lineage>
        <taxon>Eukaryota</taxon>
        <taxon>Fungi</taxon>
        <taxon>Fungi incertae sedis</taxon>
        <taxon>Zoopagomycota</taxon>
        <taxon>Kickxellomycotina</taxon>
        <taxon>Harpellomycetes</taxon>
        <taxon>Harpellales</taxon>
        <taxon>Harpellaceae</taxon>
        <taxon>Furculomyces</taxon>
    </lineage>
</organism>
<dbReference type="SUPFAM" id="SSF47616">
    <property type="entry name" value="GST C-terminal domain-like"/>
    <property type="match status" value="1"/>
</dbReference>
<evidence type="ECO:0000256" key="1">
    <source>
        <dbReference type="RuleBase" id="RU003494"/>
    </source>
</evidence>
<dbReference type="PROSITE" id="PS50404">
    <property type="entry name" value="GST_NTER"/>
    <property type="match status" value="1"/>
</dbReference>
<dbReference type="Pfam" id="PF02798">
    <property type="entry name" value="GST_N"/>
    <property type="match status" value="1"/>
</dbReference>
<dbReference type="InterPro" id="IPR010987">
    <property type="entry name" value="Glutathione-S-Trfase_C-like"/>
</dbReference>
<feature type="domain" description="GST C-terminal" evidence="3">
    <location>
        <begin position="137"/>
        <end position="266"/>
    </location>
</feature>
<dbReference type="SFLD" id="SFLDG00358">
    <property type="entry name" value="Main_(cytGST)"/>
    <property type="match status" value="1"/>
</dbReference>
<evidence type="ECO:0000259" key="3">
    <source>
        <dbReference type="PROSITE" id="PS50405"/>
    </source>
</evidence>
<dbReference type="Gene3D" id="3.40.30.10">
    <property type="entry name" value="Glutaredoxin"/>
    <property type="match status" value="1"/>
</dbReference>
<dbReference type="Pfam" id="PF00043">
    <property type="entry name" value="GST_C"/>
    <property type="match status" value="1"/>
</dbReference>
<dbReference type="AlphaFoldDB" id="A0A2T9Y7P5"/>
<evidence type="ECO:0000259" key="2">
    <source>
        <dbReference type="PROSITE" id="PS50404"/>
    </source>
</evidence>
<dbReference type="SFLD" id="SFLDS00019">
    <property type="entry name" value="Glutathione_Transferase_(cytos"/>
    <property type="match status" value="1"/>
</dbReference>